<accession>A0ACB8P5X5</accession>
<gene>
    <name evidence="1" type="ORF">KPL71_002513</name>
</gene>
<comment type="caution">
    <text evidence="1">The sequence shown here is derived from an EMBL/GenBank/DDBJ whole genome shotgun (WGS) entry which is preliminary data.</text>
</comment>
<keyword evidence="2" id="KW-1185">Reference proteome</keyword>
<name>A0ACB8P5X5_CITSI</name>
<dbReference type="EMBL" id="CM039170">
    <property type="protein sequence ID" value="KAH9805740.1"/>
    <property type="molecule type" value="Genomic_DNA"/>
</dbReference>
<proteinExistence type="predicted"/>
<sequence length="534" mass="60414">MGTFQSFRKAYGALKDSTKVGLAKVNSEFKVAIKTLIVIHRTLREGDPTFREELLNYSHRGHILQISNFKDDSSPLAWDCSAWVRTYALFLEERLECFRILRYDIESERLTKSSPGATKVHSRTRLLNCDELLEQLPALQQLLFRLIGCSPEGAAYHNYLVQYALALVLKESFKIYCAINDGIINLVDMFFDMSRHDAVKALNIYKRAGQQAESLADFYEYCKGLELARNFQFPTLRQPPPSFLATMEEYIREAPQSGTVQKRLEYHETVEEDDKPEEAVESEKPEENPEESQPLVEAEEGPQPREEEVEPAPLIPAEATGDLLGLNEEVNPKAAELEESNALALAIVQPGNDPLSSNRALKEISGSGWELALVTTPSNNNCQVVDSKLAGGFDKLLLDSLYEDDSARRHIQLQNAGYGHAGMAVPNPFEHQQHDPFAMSNSIAPPTNVQMALLAQQQQQHQHLQQMMLQQQQQQHQQMNMMVSYQNQTQYPQQSQLPQHQQQMQQMNYSNPFGDPFLALPNGSTPQQGNHMLL</sequence>
<organism evidence="1 2">
    <name type="scientific">Citrus sinensis</name>
    <name type="common">Sweet orange</name>
    <name type="synonym">Citrus aurantium var. sinensis</name>
    <dbReference type="NCBI Taxonomy" id="2711"/>
    <lineage>
        <taxon>Eukaryota</taxon>
        <taxon>Viridiplantae</taxon>
        <taxon>Streptophyta</taxon>
        <taxon>Embryophyta</taxon>
        <taxon>Tracheophyta</taxon>
        <taxon>Spermatophyta</taxon>
        <taxon>Magnoliopsida</taxon>
        <taxon>eudicotyledons</taxon>
        <taxon>Gunneridae</taxon>
        <taxon>Pentapetalae</taxon>
        <taxon>rosids</taxon>
        <taxon>malvids</taxon>
        <taxon>Sapindales</taxon>
        <taxon>Rutaceae</taxon>
        <taxon>Aurantioideae</taxon>
        <taxon>Citrus</taxon>
    </lineage>
</organism>
<evidence type="ECO:0000313" key="1">
    <source>
        <dbReference type="EMBL" id="KAH9805740.1"/>
    </source>
</evidence>
<evidence type="ECO:0000313" key="2">
    <source>
        <dbReference type="Proteomes" id="UP000829398"/>
    </source>
</evidence>
<dbReference type="Proteomes" id="UP000829398">
    <property type="component" value="Chromosome 1"/>
</dbReference>
<protein>
    <submittedName>
        <fullName evidence="1">Clathrin assembly protein</fullName>
    </submittedName>
</protein>
<reference evidence="2" key="1">
    <citation type="journal article" date="2023" name="Hortic. Res.">
        <title>A chromosome-level phased genome enabling allele-level studies in sweet orange: a case study on citrus Huanglongbing tolerance.</title>
        <authorList>
            <person name="Wu B."/>
            <person name="Yu Q."/>
            <person name="Deng Z."/>
            <person name="Duan Y."/>
            <person name="Luo F."/>
            <person name="Gmitter F. Jr."/>
        </authorList>
    </citation>
    <scope>NUCLEOTIDE SEQUENCE [LARGE SCALE GENOMIC DNA]</scope>
    <source>
        <strain evidence="2">cv. Valencia</strain>
    </source>
</reference>